<sequence>MRISATVITKNEEGNIERCLSALDFADEIVVVDAESTDRTVELARKYTERVYSNPWPGHIQQKNHAIELAQGEWILSIDADEVITPELRQEILAVKKDRDQAIDGYYLPRRSNFIGRWITHCGWSPDHHLRLFLKSKGRFGGMNPHDIVVLKGATEYFRHPMLHYTYPSLEIYISRLNSYTTIAAKELKSRGKIFKLRHIMLSPLATFLKMYIFKAGFRDGWEGFMLCVLSSYYVLVKYLKLWELDLGEVKSEN</sequence>
<dbReference type="PANTHER" id="PTHR43630:SF2">
    <property type="entry name" value="GLYCOSYLTRANSFERASE"/>
    <property type="match status" value="1"/>
</dbReference>
<name>A0A1F5R2V9_9BACT</name>
<evidence type="ECO:0000313" key="2">
    <source>
        <dbReference type="EMBL" id="OGF08842.1"/>
    </source>
</evidence>
<feature type="domain" description="Glycosyltransferase 2-like" evidence="1">
    <location>
        <begin position="5"/>
        <end position="122"/>
    </location>
</feature>
<dbReference type="EMBL" id="MFFM01000046">
    <property type="protein sequence ID" value="OGF08842.1"/>
    <property type="molecule type" value="Genomic_DNA"/>
</dbReference>
<dbReference type="Pfam" id="PF00535">
    <property type="entry name" value="Glycos_transf_2"/>
    <property type="match status" value="1"/>
</dbReference>
<protein>
    <recommendedName>
        <fullName evidence="1">Glycosyltransferase 2-like domain-containing protein</fullName>
    </recommendedName>
</protein>
<dbReference type="InterPro" id="IPR001173">
    <property type="entry name" value="Glyco_trans_2-like"/>
</dbReference>
<gene>
    <name evidence="2" type="ORF">A2024_01040</name>
</gene>
<dbReference type="AlphaFoldDB" id="A0A1F5R2V9"/>
<organism evidence="2 3">
    <name type="scientific">Candidatus Edwardsbacteria bacterium GWF2_54_11</name>
    <dbReference type="NCBI Taxonomy" id="1817851"/>
    <lineage>
        <taxon>Bacteria</taxon>
        <taxon>Candidatus Edwardsiibacteriota</taxon>
    </lineage>
</organism>
<dbReference type="Gene3D" id="3.90.550.10">
    <property type="entry name" value="Spore Coat Polysaccharide Biosynthesis Protein SpsA, Chain A"/>
    <property type="match status" value="1"/>
</dbReference>
<dbReference type="InterPro" id="IPR029044">
    <property type="entry name" value="Nucleotide-diphossugar_trans"/>
</dbReference>
<reference evidence="2 3" key="1">
    <citation type="journal article" date="2016" name="Nat. Commun.">
        <title>Thousands of microbial genomes shed light on interconnected biogeochemical processes in an aquifer system.</title>
        <authorList>
            <person name="Anantharaman K."/>
            <person name="Brown C.T."/>
            <person name="Hug L.A."/>
            <person name="Sharon I."/>
            <person name="Castelle C.J."/>
            <person name="Probst A.J."/>
            <person name="Thomas B.C."/>
            <person name="Singh A."/>
            <person name="Wilkins M.J."/>
            <person name="Karaoz U."/>
            <person name="Brodie E.L."/>
            <person name="Williams K.H."/>
            <person name="Hubbard S.S."/>
            <person name="Banfield J.F."/>
        </authorList>
    </citation>
    <scope>NUCLEOTIDE SEQUENCE [LARGE SCALE GENOMIC DNA]</scope>
</reference>
<evidence type="ECO:0000259" key="1">
    <source>
        <dbReference type="Pfam" id="PF00535"/>
    </source>
</evidence>
<comment type="caution">
    <text evidence="2">The sequence shown here is derived from an EMBL/GenBank/DDBJ whole genome shotgun (WGS) entry which is preliminary data.</text>
</comment>
<dbReference type="PANTHER" id="PTHR43630">
    <property type="entry name" value="POLY-BETA-1,6-N-ACETYL-D-GLUCOSAMINE SYNTHASE"/>
    <property type="match status" value="1"/>
</dbReference>
<proteinExistence type="predicted"/>
<dbReference type="SUPFAM" id="SSF53448">
    <property type="entry name" value="Nucleotide-diphospho-sugar transferases"/>
    <property type="match status" value="1"/>
</dbReference>
<accession>A0A1F5R2V9</accession>
<dbReference type="CDD" id="cd02511">
    <property type="entry name" value="Beta4Glucosyltransferase"/>
    <property type="match status" value="1"/>
</dbReference>
<dbReference type="Proteomes" id="UP000177230">
    <property type="component" value="Unassembled WGS sequence"/>
</dbReference>
<evidence type="ECO:0000313" key="3">
    <source>
        <dbReference type="Proteomes" id="UP000177230"/>
    </source>
</evidence>